<feature type="transmembrane region" description="Helical" evidence="2">
    <location>
        <begin position="82"/>
        <end position="100"/>
    </location>
</feature>
<comment type="caution">
    <text evidence="3">The sequence shown here is derived from an EMBL/GenBank/DDBJ whole genome shotgun (WGS) entry which is preliminary data.</text>
</comment>
<keyword evidence="2" id="KW-0812">Transmembrane</keyword>
<dbReference type="Proteomes" id="UP000485058">
    <property type="component" value="Unassembled WGS sequence"/>
</dbReference>
<name>A0A6A0AHE4_HAELA</name>
<gene>
    <name evidence="3" type="ORF">HaLaN_31342</name>
</gene>
<sequence>MLAMQAVRAVVAVITLAITHDPPAGAAAAFKPTIVAVFFGVLTPTCMQLRSVTWVLIYDLTATCVALACQVALYARVPLTTALARCLVPVLLAGCITIAWDCYWRRWYQRQRQEKSSITSAVTMRNASGPGSSSSHAHKAAPCWLDDPTCTTAANRSTGHQA</sequence>
<evidence type="ECO:0000256" key="1">
    <source>
        <dbReference type="SAM" id="MobiDB-lite"/>
    </source>
</evidence>
<dbReference type="EMBL" id="BLLF01006336">
    <property type="protein sequence ID" value="GFH32166.1"/>
    <property type="molecule type" value="Genomic_DNA"/>
</dbReference>
<feature type="transmembrane region" description="Helical" evidence="2">
    <location>
        <begin position="52"/>
        <end position="75"/>
    </location>
</feature>
<protein>
    <submittedName>
        <fullName evidence="3">Uncharacterized protein</fullName>
    </submittedName>
</protein>
<evidence type="ECO:0000256" key="2">
    <source>
        <dbReference type="SAM" id="Phobius"/>
    </source>
</evidence>
<feature type="region of interest" description="Disordered" evidence="1">
    <location>
        <begin position="119"/>
        <end position="140"/>
    </location>
</feature>
<proteinExistence type="predicted"/>
<organism evidence="3 4">
    <name type="scientific">Haematococcus lacustris</name>
    <name type="common">Green alga</name>
    <name type="synonym">Haematococcus pluvialis</name>
    <dbReference type="NCBI Taxonomy" id="44745"/>
    <lineage>
        <taxon>Eukaryota</taxon>
        <taxon>Viridiplantae</taxon>
        <taxon>Chlorophyta</taxon>
        <taxon>core chlorophytes</taxon>
        <taxon>Chlorophyceae</taxon>
        <taxon>CS clade</taxon>
        <taxon>Chlamydomonadales</taxon>
        <taxon>Haematococcaceae</taxon>
        <taxon>Haematococcus</taxon>
    </lineage>
</organism>
<evidence type="ECO:0000313" key="4">
    <source>
        <dbReference type="Proteomes" id="UP000485058"/>
    </source>
</evidence>
<dbReference type="AlphaFoldDB" id="A0A6A0AHE4"/>
<keyword evidence="2" id="KW-1133">Transmembrane helix</keyword>
<accession>A0A6A0AHE4</accession>
<keyword evidence="4" id="KW-1185">Reference proteome</keyword>
<reference evidence="3 4" key="1">
    <citation type="submission" date="2020-02" db="EMBL/GenBank/DDBJ databases">
        <title>Draft genome sequence of Haematococcus lacustris strain NIES-144.</title>
        <authorList>
            <person name="Morimoto D."/>
            <person name="Nakagawa S."/>
            <person name="Yoshida T."/>
            <person name="Sawayama S."/>
        </authorList>
    </citation>
    <scope>NUCLEOTIDE SEQUENCE [LARGE SCALE GENOMIC DNA]</scope>
    <source>
        <strain evidence="3 4">NIES-144</strain>
    </source>
</reference>
<keyword evidence="2" id="KW-0472">Membrane</keyword>
<evidence type="ECO:0000313" key="3">
    <source>
        <dbReference type="EMBL" id="GFH32166.1"/>
    </source>
</evidence>